<evidence type="ECO:0000313" key="4">
    <source>
        <dbReference type="Proteomes" id="UP000054600"/>
    </source>
</evidence>
<dbReference type="eggNOG" id="COG1538">
    <property type="taxonomic scope" value="Bacteria"/>
</dbReference>
<dbReference type="Proteomes" id="UP000054600">
    <property type="component" value="Unassembled WGS sequence"/>
</dbReference>
<keyword evidence="2" id="KW-1134">Transmembrane beta strand</keyword>
<dbReference type="PANTHER" id="PTHR30203:SF33">
    <property type="entry name" value="BLR4455 PROTEIN"/>
    <property type="match status" value="1"/>
</dbReference>
<organism evidence="3 4">
    <name type="scientific">Legionella shakespearei DSM 23087</name>
    <dbReference type="NCBI Taxonomy" id="1122169"/>
    <lineage>
        <taxon>Bacteria</taxon>
        <taxon>Pseudomonadati</taxon>
        <taxon>Pseudomonadota</taxon>
        <taxon>Gammaproteobacteria</taxon>
        <taxon>Legionellales</taxon>
        <taxon>Legionellaceae</taxon>
        <taxon>Legionella</taxon>
    </lineage>
</organism>
<dbReference type="SUPFAM" id="SSF56954">
    <property type="entry name" value="Outer membrane efflux proteins (OEP)"/>
    <property type="match status" value="1"/>
</dbReference>
<evidence type="ECO:0000256" key="2">
    <source>
        <dbReference type="RuleBase" id="RU362097"/>
    </source>
</evidence>
<gene>
    <name evidence="3" type="ORF">Lsha_0321</name>
</gene>
<sequence>MAIPSFFKTVSVGLMSSFLVSSCTVGPDYVKPPVVVPPKFKEAKGTLKTAPVVATKWQPIKPCDALDRGEWWKVFQDPLLNDLETQLNIYNQNIANAEANYRQSLAIVDEARASYFPNLAGVFNVSRQKQGGGATPFISTSGGVTTTGVATTDSSAVSRPTTTNYGAVLNATWEPDIWGLVRRTVEANLAVAQSNAALVAVTRLSAQGSLAQYYFELRTLDSNQKLLDDTVLAYKKTLDMTRNRYKSGVASRADIVQAQSQLETAQAQALNNGILRGQYEHAIAVLIGRPPAYFSLKFMPLKLKVPAIPVEIPSVWLERRPDIAQAERLVQNTSALIGVAIAAYYPNLTLTATASAAARSFKDLINTPTIGWSTGLQLAQTFFDGGFRRATVNAAKSAYMAQVAAYRQTVLTAFQDVEDMLIALRILKEQSIVQNKAAASAQLALKLVLNQYKAGTVAYIDVLASQVLAYNAQKAANDVNGLQMTAAVGLIKALGGGWNMSSQ</sequence>
<dbReference type="STRING" id="1122169.Lsha_0321"/>
<keyword evidence="2" id="KW-0564">Palmitate</keyword>
<dbReference type="Gene3D" id="2.20.200.10">
    <property type="entry name" value="Outer membrane efflux proteins (OEP)"/>
    <property type="match status" value="1"/>
</dbReference>
<comment type="caution">
    <text evidence="3">The sequence shown here is derived from an EMBL/GenBank/DDBJ whole genome shotgun (WGS) entry which is preliminary data.</text>
</comment>
<dbReference type="PATRIC" id="fig|1122169.6.peg.358"/>
<dbReference type="AlphaFoldDB" id="A0A0W0Z767"/>
<keyword evidence="2" id="KW-0812">Transmembrane</keyword>
<dbReference type="Pfam" id="PF02321">
    <property type="entry name" value="OEP"/>
    <property type="match status" value="2"/>
</dbReference>
<proteinExistence type="inferred from homology"/>
<keyword evidence="2" id="KW-0449">Lipoprotein</keyword>
<dbReference type="EMBL" id="LNYW01000016">
    <property type="protein sequence ID" value="KTD64952.1"/>
    <property type="molecule type" value="Genomic_DNA"/>
</dbReference>
<dbReference type="InterPro" id="IPR003423">
    <property type="entry name" value="OMP_efflux"/>
</dbReference>
<dbReference type="OrthoDB" id="9770517at2"/>
<evidence type="ECO:0000313" key="3">
    <source>
        <dbReference type="EMBL" id="KTD64952.1"/>
    </source>
</evidence>
<comment type="subcellular location">
    <subcellularLocation>
        <location evidence="2">Cell outer membrane</location>
        <topology evidence="2">Lipid-anchor</topology>
    </subcellularLocation>
</comment>
<comment type="similarity">
    <text evidence="1 2">Belongs to the outer membrane factor (OMF) (TC 1.B.17) family.</text>
</comment>
<protein>
    <submittedName>
        <fullName evidence="3">Outer membrane efflux protein</fullName>
    </submittedName>
</protein>
<dbReference type="GO" id="GO:0015562">
    <property type="term" value="F:efflux transmembrane transporter activity"/>
    <property type="evidence" value="ECO:0007669"/>
    <property type="project" value="InterPro"/>
</dbReference>
<dbReference type="Gene3D" id="1.20.1600.10">
    <property type="entry name" value="Outer membrane efflux proteins (OEP)"/>
    <property type="match status" value="1"/>
</dbReference>
<name>A0A0W0Z767_9GAMM</name>
<keyword evidence="2" id="KW-0472">Membrane</keyword>
<accession>A0A0W0Z767</accession>
<dbReference type="RefSeq" id="WP_018575840.1">
    <property type="nucleotide sequence ID" value="NZ_KB892381.1"/>
</dbReference>
<dbReference type="NCBIfam" id="TIGR01845">
    <property type="entry name" value="outer_NodT"/>
    <property type="match status" value="1"/>
</dbReference>
<dbReference type="GO" id="GO:0009279">
    <property type="term" value="C:cell outer membrane"/>
    <property type="evidence" value="ECO:0007669"/>
    <property type="project" value="UniProtKB-SubCell"/>
</dbReference>
<evidence type="ECO:0000256" key="1">
    <source>
        <dbReference type="ARBA" id="ARBA00007613"/>
    </source>
</evidence>
<keyword evidence="4" id="KW-1185">Reference proteome</keyword>
<reference evidence="3 4" key="1">
    <citation type="submission" date="2015-11" db="EMBL/GenBank/DDBJ databases">
        <title>Genomic analysis of 38 Legionella species identifies large and diverse effector repertoires.</title>
        <authorList>
            <person name="Burstein D."/>
            <person name="Amaro F."/>
            <person name="Zusman T."/>
            <person name="Lifshitz Z."/>
            <person name="Cohen O."/>
            <person name="Gilbert J.A."/>
            <person name="Pupko T."/>
            <person name="Shuman H.A."/>
            <person name="Segal G."/>
        </authorList>
    </citation>
    <scope>NUCLEOTIDE SEQUENCE [LARGE SCALE GENOMIC DNA]</scope>
    <source>
        <strain evidence="3 4">ATCC 49655</strain>
    </source>
</reference>
<dbReference type="PANTHER" id="PTHR30203">
    <property type="entry name" value="OUTER MEMBRANE CATION EFFLUX PROTEIN"/>
    <property type="match status" value="1"/>
</dbReference>
<dbReference type="InterPro" id="IPR010131">
    <property type="entry name" value="MdtP/NodT-like"/>
</dbReference>